<dbReference type="EMBL" id="BLAF01000051">
    <property type="protein sequence ID" value="GES24396.1"/>
    <property type="molecule type" value="Genomic_DNA"/>
</dbReference>
<dbReference type="RefSeq" id="WP_155349244.1">
    <property type="nucleotide sequence ID" value="NZ_BAAAHM010000041.1"/>
</dbReference>
<comment type="caution">
    <text evidence="2">The sequence shown here is derived from an EMBL/GenBank/DDBJ whole genome shotgun (WGS) entry which is preliminary data.</text>
</comment>
<proteinExistence type="predicted"/>
<gene>
    <name evidence="2" type="ORF">Aple_072950</name>
</gene>
<sequence length="141" mass="15484">MGPLADPAEAVENGDDRRVTMNTEVGLMEKRKCSDATGRRFGFGGDVHTGGCVNYAASRVFVMRRAGTPGFPEVIKHIEEALNPATFPPLRDGHDWDEPSYPPARLPANGKRKDIPENWAEPENEPLVRVASESEAKQNRG</sequence>
<dbReference type="Proteomes" id="UP000377595">
    <property type="component" value="Unassembled WGS sequence"/>
</dbReference>
<organism evidence="2 3">
    <name type="scientific">Acrocarpospora pleiomorpha</name>
    <dbReference type="NCBI Taxonomy" id="90975"/>
    <lineage>
        <taxon>Bacteria</taxon>
        <taxon>Bacillati</taxon>
        <taxon>Actinomycetota</taxon>
        <taxon>Actinomycetes</taxon>
        <taxon>Streptosporangiales</taxon>
        <taxon>Streptosporangiaceae</taxon>
        <taxon>Acrocarpospora</taxon>
    </lineage>
</organism>
<dbReference type="AlphaFoldDB" id="A0A5M3XU38"/>
<dbReference type="OrthoDB" id="2751008at2"/>
<accession>A0A5M3XU38</accession>
<protein>
    <submittedName>
        <fullName evidence="2">Uncharacterized protein</fullName>
    </submittedName>
</protein>
<name>A0A5M3XU38_9ACTN</name>
<feature type="region of interest" description="Disordered" evidence="1">
    <location>
        <begin position="86"/>
        <end position="141"/>
    </location>
</feature>
<keyword evidence="3" id="KW-1185">Reference proteome</keyword>
<evidence type="ECO:0000313" key="3">
    <source>
        <dbReference type="Proteomes" id="UP000377595"/>
    </source>
</evidence>
<reference evidence="2 3" key="1">
    <citation type="submission" date="2019-10" db="EMBL/GenBank/DDBJ databases">
        <title>Whole genome shotgun sequence of Acrocarpospora pleiomorpha NBRC 16267.</title>
        <authorList>
            <person name="Ichikawa N."/>
            <person name="Kimura A."/>
            <person name="Kitahashi Y."/>
            <person name="Komaki H."/>
            <person name="Oguchi A."/>
        </authorList>
    </citation>
    <scope>NUCLEOTIDE SEQUENCE [LARGE SCALE GENOMIC DNA]</scope>
    <source>
        <strain evidence="2 3">NBRC 16267</strain>
    </source>
</reference>
<evidence type="ECO:0000313" key="2">
    <source>
        <dbReference type="EMBL" id="GES24396.1"/>
    </source>
</evidence>
<evidence type="ECO:0000256" key="1">
    <source>
        <dbReference type="SAM" id="MobiDB-lite"/>
    </source>
</evidence>
<feature type="compositionally biased region" description="Basic and acidic residues" evidence="1">
    <location>
        <begin position="132"/>
        <end position="141"/>
    </location>
</feature>